<dbReference type="Pfam" id="PF18941">
    <property type="entry name" value="DUF5688"/>
    <property type="match status" value="1"/>
</dbReference>
<keyword evidence="5" id="KW-1185">Reference proteome</keyword>
<feature type="coiled-coil region" evidence="1">
    <location>
        <begin position="56"/>
        <end position="83"/>
    </location>
</feature>
<evidence type="ECO:0000313" key="5">
    <source>
        <dbReference type="Proteomes" id="UP000702954"/>
    </source>
</evidence>
<proteinExistence type="predicted"/>
<dbReference type="Proteomes" id="UP000294613">
    <property type="component" value="Unassembled WGS sequence"/>
</dbReference>
<name>A0A4R3J4J0_9FIRM</name>
<comment type="caution">
    <text evidence="3">The sequence shown here is derived from an EMBL/GenBank/DDBJ whole genome shotgun (WGS) entry which is preliminary data.</text>
</comment>
<evidence type="ECO:0000313" key="2">
    <source>
        <dbReference type="EMBL" id="GBU06097.1"/>
    </source>
</evidence>
<evidence type="ECO:0000313" key="4">
    <source>
        <dbReference type="Proteomes" id="UP000294613"/>
    </source>
</evidence>
<dbReference type="EMBL" id="BHEO01000008">
    <property type="protein sequence ID" value="GBU06097.1"/>
    <property type="molecule type" value="Genomic_DNA"/>
</dbReference>
<protein>
    <submittedName>
        <fullName evidence="3">Uncharacterized protein</fullName>
    </submittedName>
</protein>
<dbReference type="Proteomes" id="UP000702954">
    <property type="component" value="Unassembled WGS sequence"/>
</dbReference>
<evidence type="ECO:0000313" key="3">
    <source>
        <dbReference type="EMBL" id="TCS60165.1"/>
    </source>
</evidence>
<sequence>MKQREAEQKVLEKIQREMEKAGIRVSIKEKIQNNGARKRGIVFQQGDIPVAPIVYFDENIRNIEEVEKQVEEMKNIVQNSFEETVFRLEKKLLNGNWEHMKDKIVFKLVKKKGNEEFLKQIVYKDVLDLALVFYILLEDEEVAGSINITSSLLDMLKISEEEVYDIAKENTPRILPSEFIDMRTIIKSSIGQETESDEMYVLRNVSEINGAGTILYDGVLEKIAERLNGNFYIIPCSVHECIIVRESSADKESLDCMIKQINSTALKREEVLENHAYLYDRERKKIMY</sequence>
<dbReference type="RefSeq" id="WP_116442183.1">
    <property type="nucleotide sequence ID" value="NZ_BHEO01000008.1"/>
</dbReference>
<dbReference type="EMBL" id="SLZV01000045">
    <property type="protein sequence ID" value="TCS60165.1"/>
    <property type="molecule type" value="Genomic_DNA"/>
</dbReference>
<evidence type="ECO:0000256" key="1">
    <source>
        <dbReference type="SAM" id="Coils"/>
    </source>
</evidence>
<organism evidence="3 4">
    <name type="scientific">Faecalimonas umbilicata</name>
    <dbReference type="NCBI Taxonomy" id="1912855"/>
    <lineage>
        <taxon>Bacteria</taxon>
        <taxon>Bacillati</taxon>
        <taxon>Bacillota</taxon>
        <taxon>Clostridia</taxon>
        <taxon>Lachnospirales</taxon>
        <taxon>Lachnospiraceae</taxon>
        <taxon>Faecalimonas</taxon>
    </lineage>
</organism>
<accession>A0A4R3J4J0</accession>
<dbReference type="InterPro" id="IPR043743">
    <property type="entry name" value="DUF5688"/>
</dbReference>
<keyword evidence="1" id="KW-0175">Coiled coil</keyword>
<dbReference type="AlphaFoldDB" id="A0A4R3J4J0"/>
<reference evidence="3 4" key="2">
    <citation type="submission" date="2019-03" db="EMBL/GenBank/DDBJ databases">
        <title>Genomic Encyclopedia of Type Strains, Phase IV (KMG-IV): sequencing the most valuable type-strain genomes for metagenomic binning, comparative biology and taxonomic classification.</title>
        <authorList>
            <person name="Goeker M."/>
        </authorList>
    </citation>
    <scope>NUCLEOTIDE SEQUENCE [LARGE SCALE GENOMIC DNA]</scope>
    <source>
        <strain evidence="3 4">DSM 103426</strain>
    </source>
</reference>
<reference evidence="2 5" key="1">
    <citation type="journal article" date="2018" name="Int. J. Syst. Evol. Microbiol.">
        <title>Draft Genome Sequence of Faecalimonas umbilicata JCM 30896T, an Acetate-Producing Bacterium Isolated from Human Feces.</title>
        <authorList>
            <person name="Sakamoto M."/>
            <person name="Ikeyama N."/>
            <person name="Yuki M."/>
            <person name="Ohkuma M."/>
        </authorList>
    </citation>
    <scope>NUCLEOTIDE SEQUENCE [LARGE SCALE GENOMIC DNA]</scope>
    <source>
        <strain evidence="2 5">EGH7</strain>
    </source>
</reference>
<gene>
    <name evidence="3" type="ORF">EDD74_1455</name>
    <name evidence="2" type="ORF">FAEUMB_26380</name>
</gene>